<dbReference type="GO" id="GO:0046872">
    <property type="term" value="F:metal ion binding"/>
    <property type="evidence" value="ECO:0007669"/>
    <property type="project" value="UniProtKB-KW"/>
</dbReference>
<evidence type="ECO:0000256" key="1">
    <source>
        <dbReference type="ARBA" id="ARBA00022670"/>
    </source>
</evidence>
<dbReference type="PANTHER" id="PTHR22726">
    <property type="entry name" value="METALLOENDOPEPTIDASE OMA1"/>
    <property type="match status" value="1"/>
</dbReference>
<evidence type="ECO:0000256" key="3">
    <source>
        <dbReference type="ARBA" id="ARBA00022801"/>
    </source>
</evidence>
<keyword evidence="9" id="KW-1185">Reference proteome</keyword>
<protein>
    <submittedName>
        <fullName evidence="8">M48 family metalloprotease</fullName>
    </submittedName>
</protein>
<dbReference type="Proteomes" id="UP000643207">
    <property type="component" value="Unassembled WGS sequence"/>
</dbReference>
<keyword evidence="5 6" id="KW-0482">Metalloprotease</keyword>
<evidence type="ECO:0000313" key="8">
    <source>
        <dbReference type="EMBL" id="MBL0719961.1"/>
    </source>
</evidence>
<dbReference type="Pfam" id="PF01435">
    <property type="entry name" value="Peptidase_M48"/>
    <property type="match status" value="1"/>
</dbReference>
<dbReference type="EMBL" id="JAERRA010000001">
    <property type="protein sequence ID" value="MBL0719961.1"/>
    <property type="molecule type" value="Genomic_DNA"/>
</dbReference>
<comment type="caution">
    <text evidence="8">The sequence shown here is derived from an EMBL/GenBank/DDBJ whole genome shotgun (WGS) entry which is preliminary data.</text>
</comment>
<evidence type="ECO:0000256" key="2">
    <source>
        <dbReference type="ARBA" id="ARBA00022723"/>
    </source>
</evidence>
<keyword evidence="4 6" id="KW-0862">Zinc</keyword>
<feature type="domain" description="Peptidase M48" evidence="7">
    <location>
        <begin position="54"/>
        <end position="229"/>
    </location>
</feature>
<dbReference type="InterPro" id="IPR001915">
    <property type="entry name" value="Peptidase_M48"/>
</dbReference>
<gene>
    <name evidence="8" type="ORF">JI742_08670</name>
</gene>
<name>A0A9X0XEB5_9BURK</name>
<keyword evidence="2" id="KW-0479">Metal-binding</keyword>
<evidence type="ECO:0000313" key="9">
    <source>
        <dbReference type="Proteomes" id="UP000643207"/>
    </source>
</evidence>
<dbReference type="InterPro" id="IPR051156">
    <property type="entry name" value="Mito/Outer_Membr_Metalloprot"/>
</dbReference>
<dbReference type="GO" id="GO:0051603">
    <property type="term" value="P:proteolysis involved in protein catabolic process"/>
    <property type="evidence" value="ECO:0007669"/>
    <property type="project" value="TreeGrafter"/>
</dbReference>
<evidence type="ECO:0000256" key="5">
    <source>
        <dbReference type="ARBA" id="ARBA00023049"/>
    </source>
</evidence>
<dbReference type="RefSeq" id="WP_201825624.1">
    <property type="nucleotide sequence ID" value="NZ_JAERRA010000001.1"/>
</dbReference>
<evidence type="ECO:0000256" key="4">
    <source>
        <dbReference type="ARBA" id="ARBA00022833"/>
    </source>
</evidence>
<accession>A0A9X0XEB5</accession>
<keyword evidence="3 6" id="KW-0378">Hydrolase</keyword>
<sequence>MAGTAAPPEPLIDPPTGLAWSAAELDAASQGSLREVVEQARQAGRLGCARHCTRLADIMARLLPQARAQGERAAGLPWSLTVVRMEGVHAFALPEGQVLISEALIEDRGLSDEALAFVLAHEMAHSLLEHERQALSYGRLLLPREVPRSVADMYVELSHNFSLMRALEPVLHQGEREADEVGLLLAARAGFRPDRQLEFMQNEVAEDDGRQPLSATHPPARERLQRLEALLPLAWGVWRQGQADRLAPSP</sequence>
<keyword evidence="1 6" id="KW-0645">Protease</keyword>
<dbReference type="Gene3D" id="3.30.2010.10">
    <property type="entry name" value="Metalloproteases ('zincins'), catalytic domain"/>
    <property type="match status" value="1"/>
</dbReference>
<dbReference type="PANTHER" id="PTHR22726:SF1">
    <property type="entry name" value="METALLOENDOPEPTIDASE OMA1, MITOCHONDRIAL"/>
    <property type="match status" value="1"/>
</dbReference>
<comment type="similarity">
    <text evidence="6">Belongs to the peptidase M48 family.</text>
</comment>
<dbReference type="GO" id="GO:0004222">
    <property type="term" value="F:metalloendopeptidase activity"/>
    <property type="evidence" value="ECO:0007669"/>
    <property type="project" value="InterPro"/>
</dbReference>
<evidence type="ECO:0000256" key="6">
    <source>
        <dbReference type="RuleBase" id="RU003983"/>
    </source>
</evidence>
<reference evidence="8 9" key="1">
    <citation type="submission" date="2021-01" db="EMBL/GenBank/DDBJ databases">
        <title>Piscinibacter sp. Jin2 Genome sequencing and assembly.</title>
        <authorList>
            <person name="Kim I."/>
        </authorList>
    </citation>
    <scope>NUCLEOTIDE SEQUENCE [LARGE SCALE GENOMIC DNA]</scope>
    <source>
        <strain evidence="8 9">Jin2</strain>
    </source>
</reference>
<proteinExistence type="inferred from homology"/>
<organism evidence="8 9">
    <name type="scientific">Aquariibacter lacus</name>
    <dbReference type="NCBI Taxonomy" id="2801332"/>
    <lineage>
        <taxon>Bacteria</taxon>
        <taxon>Pseudomonadati</taxon>
        <taxon>Pseudomonadota</taxon>
        <taxon>Betaproteobacteria</taxon>
        <taxon>Burkholderiales</taxon>
        <taxon>Sphaerotilaceae</taxon>
        <taxon>Aquariibacter</taxon>
    </lineage>
</organism>
<dbReference type="AlphaFoldDB" id="A0A9X0XEB5"/>
<evidence type="ECO:0000259" key="7">
    <source>
        <dbReference type="Pfam" id="PF01435"/>
    </source>
</evidence>
<comment type="cofactor">
    <cofactor evidence="6">
        <name>Zn(2+)</name>
        <dbReference type="ChEBI" id="CHEBI:29105"/>
    </cofactor>
    <text evidence="6">Binds 1 zinc ion per subunit.</text>
</comment>
<dbReference type="GO" id="GO:0016020">
    <property type="term" value="C:membrane"/>
    <property type="evidence" value="ECO:0007669"/>
    <property type="project" value="TreeGrafter"/>
</dbReference>